<evidence type="ECO:0000313" key="1">
    <source>
        <dbReference type="EMBL" id="RRB14714.1"/>
    </source>
</evidence>
<proteinExistence type="predicted"/>
<dbReference type="OrthoDB" id="954326at2"/>
<sequence>MAFTPVLLALAAAPKLYTIYERKQIQNDQAFTVGTIERFNYERRKVRDVYRVDVQYNVDGKVFTAKSRAFWKLTKWQLDSVMKQKLPVVYEKSDPSNSIVLSTEERFGQFGLMLPDSLIWTRQYFY</sequence>
<dbReference type="EMBL" id="RQJP01000002">
    <property type="protein sequence ID" value="RRB14714.1"/>
    <property type="molecule type" value="Genomic_DNA"/>
</dbReference>
<protein>
    <recommendedName>
        <fullName evidence="3">DUF3592 domain-containing protein</fullName>
    </recommendedName>
</protein>
<evidence type="ECO:0000313" key="2">
    <source>
        <dbReference type="Proteomes" id="UP000274271"/>
    </source>
</evidence>
<dbReference type="AlphaFoldDB" id="A0A3P1CP27"/>
<comment type="caution">
    <text evidence="1">The sequence shown here is derived from an EMBL/GenBank/DDBJ whole genome shotgun (WGS) entry which is preliminary data.</text>
</comment>
<accession>A0A3P1CP27</accession>
<name>A0A3P1CP27_9BACT</name>
<keyword evidence="2" id="KW-1185">Reference proteome</keyword>
<evidence type="ECO:0008006" key="3">
    <source>
        <dbReference type="Google" id="ProtNLM"/>
    </source>
</evidence>
<dbReference type="Proteomes" id="UP000274271">
    <property type="component" value="Unassembled WGS sequence"/>
</dbReference>
<gene>
    <name evidence="1" type="ORF">EHT87_09080</name>
</gene>
<organism evidence="1 2">
    <name type="scientific">Larkinella knui</name>
    <dbReference type="NCBI Taxonomy" id="2025310"/>
    <lineage>
        <taxon>Bacteria</taxon>
        <taxon>Pseudomonadati</taxon>
        <taxon>Bacteroidota</taxon>
        <taxon>Cytophagia</taxon>
        <taxon>Cytophagales</taxon>
        <taxon>Spirosomataceae</taxon>
        <taxon>Larkinella</taxon>
    </lineage>
</organism>
<reference evidence="1 2" key="1">
    <citation type="submission" date="2018-11" db="EMBL/GenBank/DDBJ databases">
        <authorList>
            <person name="Zhou Z."/>
            <person name="Wang G."/>
        </authorList>
    </citation>
    <scope>NUCLEOTIDE SEQUENCE [LARGE SCALE GENOMIC DNA]</scope>
    <source>
        <strain evidence="1 2">KCTC42998</strain>
    </source>
</reference>